<dbReference type="InterPro" id="IPR010869">
    <property type="entry name" value="DUF1501"/>
</dbReference>
<reference evidence="2" key="1">
    <citation type="submission" date="2013-03" db="EMBL/GenBank/DDBJ databases">
        <title>Genome sequence of Chthonomonas calidirosea, the first sequenced genome from the Armatimonadetes phylum (formally candidate division OP10).</title>
        <authorList>
            <person name="Lee K.C.Y."/>
            <person name="Morgan X.C."/>
            <person name="Dunfield P.F."/>
            <person name="Tamas I."/>
            <person name="Houghton K.M."/>
            <person name="Vyssotski M."/>
            <person name="Ryan J.L.J."/>
            <person name="Lagutin K."/>
            <person name="McDonald I.R."/>
            <person name="Stott M.B."/>
        </authorList>
    </citation>
    <scope>NUCLEOTIDE SEQUENCE [LARGE SCALE GENOMIC DNA]</scope>
    <source>
        <strain evidence="2">DSM 23976 / ICMP 18418 / T49</strain>
    </source>
</reference>
<dbReference type="KEGG" id="ccz:CCALI_00278"/>
<dbReference type="InParanoid" id="S0ESX5"/>
<gene>
    <name evidence="1" type="ORF">CCALI_00278</name>
</gene>
<name>S0ESX5_CHTCT</name>
<keyword evidence="2" id="KW-1185">Reference proteome</keyword>
<dbReference type="Pfam" id="PF07394">
    <property type="entry name" value="DUF1501"/>
    <property type="match status" value="1"/>
</dbReference>
<dbReference type="SUPFAM" id="SSF53649">
    <property type="entry name" value="Alkaline phosphatase-like"/>
    <property type="match status" value="1"/>
</dbReference>
<dbReference type="RefSeq" id="WP_016481678.1">
    <property type="nucleotide sequence ID" value="NC_021487.1"/>
</dbReference>
<accession>S0ESX5</accession>
<organism evidence="1 2">
    <name type="scientific">Chthonomonas calidirosea (strain DSM 23976 / ICMP 18418 / T49)</name>
    <dbReference type="NCBI Taxonomy" id="1303518"/>
    <lineage>
        <taxon>Bacteria</taxon>
        <taxon>Bacillati</taxon>
        <taxon>Armatimonadota</taxon>
        <taxon>Chthonomonadia</taxon>
        <taxon>Chthonomonadales</taxon>
        <taxon>Chthonomonadaceae</taxon>
        <taxon>Chthonomonas</taxon>
    </lineage>
</organism>
<dbReference type="eggNOG" id="COG4102">
    <property type="taxonomic scope" value="Bacteria"/>
</dbReference>
<dbReference type="InterPro" id="IPR017850">
    <property type="entry name" value="Alkaline_phosphatase_core_sf"/>
</dbReference>
<evidence type="ECO:0000313" key="2">
    <source>
        <dbReference type="Proteomes" id="UP000014227"/>
    </source>
</evidence>
<dbReference type="PANTHER" id="PTHR43737:SF1">
    <property type="entry name" value="DUF1501 DOMAIN-CONTAINING PROTEIN"/>
    <property type="match status" value="1"/>
</dbReference>
<dbReference type="PATRIC" id="fig|1303518.3.peg.282"/>
<dbReference type="STRING" id="454171.CP488_00879"/>
<evidence type="ECO:0000313" key="1">
    <source>
        <dbReference type="EMBL" id="CCW34115.1"/>
    </source>
</evidence>
<protein>
    <submittedName>
        <fullName evidence="1">Uncharacterized protein conserved in bacteria</fullName>
    </submittedName>
</protein>
<sequence length="487" mass="53237">MLSIPGNHTRDCDGITRRELLRIGGSSILGLYLPEFLALEAKASSIAKPTDKPGFGKAKSVILIFLQGGPSHIDIWDPKPDAPDNIRGEFKPIRTNVPGIWLTEVMPLLAKQMDKATLIRSVSYTPNGLFNHTAAMYQMLTGEQATDVSPSGQLQPPSPADYPNVGCRVVEFKPPDVPMLPFVMLPRPLQESNVIGKAGNAGFLGRAYDPYTLYPPNADTDPNAMDKIQIADLQLANEVTRTRMAKRVELRKLIDSGMPALEKAVSNYQLDSYYEKALGLILSGRARKAFDLKEEPDKVRDRYGRHVFGQSVLMARRLIEAGTRFVQVNWPSVANGDPRVTAWDTHAANFGPLRNLHCPKLDSALSALLEDMHQRGLLEETMVIAIGEFGRSPRLGVSTSGNSNAPDGRDHWPYCYTALIAGGGIRPGQVYGKSDSTGSSPAENPVHPREILATMYHALGIPPDTVVTNYLGQPRPLVSGKPILGLF</sequence>
<dbReference type="AlphaFoldDB" id="S0ESX5"/>
<proteinExistence type="predicted"/>
<dbReference type="HOGENOM" id="CLU_035908_0_0_0"/>
<dbReference type="PANTHER" id="PTHR43737">
    <property type="entry name" value="BLL7424 PROTEIN"/>
    <property type="match status" value="1"/>
</dbReference>
<dbReference type="Proteomes" id="UP000014227">
    <property type="component" value="Chromosome I"/>
</dbReference>
<dbReference type="OrthoDB" id="127333at2"/>
<dbReference type="EMBL" id="HF951689">
    <property type="protein sequence ID" value="CCW34115.1"/>
    <property type="molecule type" value="Genomic_DNA"/>
</dbReference>